<sequence length="176" mass="20585">MSSQPTLTFLDLCPEVRFQIYKIIAADFRSSSFKYRGIFLSCRQIKFELEFECIQEFNKFIESIKEVWQLLPLQPLRISHYPITQISQRTRLRINVSSLALIFMYNAMKANTIGASHGNLSYSNLDYQRMMAFLRLLVYGLEAFVISVDARDALGVSFEIILWILRHLELSRTSLR</sequence>
<gene>
    <name evidence="1" type="ORF">K505DRAFT_365962</name>
</gene>
<keyword evidence="2" id="KW-1185">Reference proteome</keyword>
<dbReference type="Proteomes" id="UP000799757">
    <property type="component" value="Unassembled WGS sequence"/>
</dbReference>
<protein>
    <submittedName>
        <fullName evidence="1">Uncharacterized protein</fullName>
    </submittedName>
</protein>
<evidence type="ECO:0000313" key="2">
    <source>
        <dbReference type="Proteomes" id="UP000799757"/>
    </source>
</evidence>
<reference evidence="1" key="1">
    <citation type="journal article" date="2020" name="Stud. Mycol.">
        <title>101 Dothideomycetes genomes: a test case for predicting lifestyles and emergence of pathogens.</title>
        <authorList>
            <person name="Haridas S."/>
            <person name="Albert R."/>
            <person name="Binder M."/>
            <person name="Bloem J."/>
            <person name="Labutti K."/>
            <person name="Salamov A."/>
            <person name="Andreopoulos B."/>
            <person name="Baker S."/>
            <person name="Barry K."/>
            <person name="Bills G."/>
            <person name="Bluhm B."/>
            <person name="Cannon C."/>
            <person name="Castanera R."/>
            <person name="Culley D."/>
            <person name="Daum C."/>
            <person name="Ezra D."/>
            <person name="Gonzalez J."/>
            <person name="Henrissat B."/>
            <person name="Kuo A."/>
            <person name="Liang C."/>
            <person name="Lipzen A."/>
            <person name="Lutzoni F."/>
            <person name="Magnuson J."/>
            <person name="Mondo S."/>
            <person name="Nolan M."/>
            <person name="Ohm R."/>
            <person name="Pangilinan J."/>
            <person name="Park H.-J."/>
            <person name="Ramirez L."/>
            <person name="Alfaro M."/>
            <person name="Sun H."/>
            <person name="Tritt A."/>
            <person name="Yoshinaga Y."/>
            <person name="Zwiers L.-H."/>
            <person name="Turgeon B."/>
            <person name="Goodwin S."/>
            <person name="Spatafora J."/>
            <person name="Crous P."/>
            <person name="Grigoriev I."/>
        </authorList>
    </citation>
    <scope>NUCLEOTIDE SEQUENCE</scope>
    <source>
        <strain evidence="1">CBS 109.77</strain>
    </source>
</reference>
<dbReference type="EMBL" id="MU002167">
    <property type="protein sequence ID" value="KAF2789050.1"/>
    <property type="molecule type" value="Genomic_DNA"/>
</dbReference>
<dbReference type="OrthoDB" id="3800181at2759"/>
<accession>A0A6A6WXT9</accession>
<proteinExistence type="predicted"/>
<organism evidence="1 2">
    <name type="scientific">Melanomma pulvis-pyrius CBS 109.77</name>
    <dbReference type="NCBI Taxonomy" id="1314802"/>
    <lineage>
        <taxon>Eukaryota</taxon>
        <taxon>Fungi</taxon>
        <taxon>Dikarya</taxon>
        <taxon>Ascomycota</taxon>
        <taxon>Pezizomycotina</taxon>
        <taxon>Dothideomycetes</taxon>
        <taxon>Pleosporomycetidae</taxon>
        <taxon>Pleosporales</taxon>
        <taxon>Melanommataceae</taxon>
        <taxon>Melanomma</taxon>
    </lineage>
</organism>
<name>A0A6A6WXT9_9PLEO</name>
<dbReference type="AlphaFoldDB" id="A0A6A6WXT9"/>
<evidence type="ECO:0000313" key="1">
    <source>
        <dbReference type="EMBL" id="KAF2789050.1"/>
    </source>
</evidence>